<sequence>MKVMKVLKVLTGLKSYEGPKRQTFHWSEKLPCELYGGKCLIHIEQSSSGSQNVYQSLINSDTHFETR</sequence>
<comment type="caution">
    <text evidence="1">The sequence shown here is derived from an EMBL/GenBank/DDBJ whole genome shotgun (WGS) entry which is preliminary data.</text>
</comment>
<name>A0ABP0G0S9_CLALP</name>
<organism evidence="1 2">
    <name type="scientific">Clavelina lepadiformis</name>
    <name type="common">Light-bulb sea squirt</name>
    <name type="synonym">Ascidia lepadiformis</name>
    <dbReference type="NCBI Taxonomy" id="159417"/>
    <lineage>
        <taxon>Eukaryota</taxon>
        <taxon>Metazoa</taxon>
        <taxon>Chordata</taxon>
        <taxon>Tunicata</taxon>
        <taxon>Ascidiacea</taxon>
        <taxon>Aplousobranchia</taxon>
        <taxon>Clavelinidae</taxon>
        <taxon>Clavelina</taxon>
    </lineage>
</organism>
<reference evidence="1 2" key="1">
    <citation type="submission" date="2024-02" db="EMBL/GenBank/DDBJ databases">
        <authorList>
            <person name="Daric V."/>
            <person name="Darras S."/>
        </authorList>
    </citation>
    <scope>NUCLEOTIDE SEQUENCE [LARGE SCALE GENOMIC DNA]</scope>
</reference>
<evidence type="ECO:0000313" key="1">
    <source>
        <dbReference type="EMBL" id="CAK8685446.1"/>
    </source>
</evidence>
<protein>
    <submittedName>
        <fullName evidence="1">Uncharacterized protein</fullName>
    </submittedName>
</protein>
<keyword evidence="2" id="KW-1185">Reference proteome</keyword>
<dbReference type="EMBL" id="CAWYQH010000100">
    <property type="protein sequence ID" value="CAK8685446.1"/>
    <property type="molecule type" value="Genomic_DNA"/>
</dbReference>
<evidence type="ECO:0000313" key="2">
    <source>
        <dbReference type="Proteomes" id="UP001642483"/>
    </source>
</evidence>
<gene>
    <name evidence="1" type="ORF">CVLEPA_LOCUS16579</name>
</gene>
<proteinExistence type="predicted"/>
<accession>A0ABP0G0S9</accession>
<dbReference type="Proteomes" id="UP001642483">
    <property type="component" value="Unassembled WGS sequence"/>
</dbReference>